<feature type="domain" description="Tail specific protease" evidence="2">
    <location>
        <begin position="233"/>
        <end position="452"/>
    </location>
</feature>
<keyword evidence="1" id="KW-0732">Signal</keyword>
<sequence length="481" mass="54735">MTYKLVRTIIYTSFALVLAIANNVSAQEATYKQTEFSQKQVSNDLSFLYQSLTKTHYNAFAYVSQAQYEAKYQQLRQLVDLKKRWTLLEVTSLYQQLAAIIRNGHTEIDFPAEVYIAYAQAGGTVFPFEITFDIHRALITHNYSEKGEIKAGDELLAINGKSLDEVLDSIYPLISAERHYFKQTKLEALSFPRYYWQVYGEEKTFSVTVMDQDSNEQTLVVNATPVIHGFEMQREEVLNATRKLSFYGDIAYLNPGNFSGDEIEFEEFIRNGFKQINQRRIKSLIVDLRNNAGGNDSFSNYLVSFIADKPFKWSSKFQLKTSRLLKDDTQKHRDITQPYWQQVMEHPSGSIYEYDFGLYEPQPVEQRFKGQVIVLINRQTHSQSAVTAAQIQDYGWAVIAGEETADLPSLYTSQFSFQLPETGITVKVAKGKITRISGSEALKGVLPDIYLKPDITSGDDNVLSSAVSLLKEKALTEAPPN</sequence>
<dbReference type="PANTHER" id="PTHR32060:SF22">
    <property type="entry name" value="CARBOXYL-TERMINAL-PROCESSING PEPTIDASE 3, CHLOROPLASTIC"/>
    <property type="match status" value="1"/>
</dbReference>
<keyword evidence="4" id="KW-1185">Reference proteome</keyword>
<comment type="caution">
    <text evidence="3">The sequence shown here is derived from an EMBL/GenBank/DDBJ whole genome shotgun (WGS) entry which is preliminary data.</text>
</comment>
<dbReference type="RefSeq" id="WP_123326872.1">
    <property type="nucleotide sequence ID" value="NZ_JBHRSX010000031.1"/>
</dbReference>
<evidence type="ECO:0000259" key="2">
    <source>
        <dbReference type="SMART" id="SM00245"/>
    </source>
</evidence>
<protein>
    <submittedName>
        <fullName evidence="3">S41 family peptidase</fullName>
    </submittedName>
</protein>
<dbReference type="InterPro" id="IPR005151">
    <property type="entry name" value="Tail-specific_protease"/>
</dbReference>
<evidence type="ECO:0000313" key="3">
    <source>
        <dbReference type="EMBL" id="MFC3202866.1"/>
    </source>
</evidence>
<reference evidence="4" key="1">
    <citation type="journal article" date="2019" name="Int. J. Syst. Evol. Microbiol.">
        <title>The Global Catalogue of Microorganisms (GCM) 10K type strain sequencing project: providing services to taxonomists for standard genome sequencing and annotation.</title>
        <authorList>
            <consortium name="The Broad Institute Genomics Platform"/>
            <consortium name="The Broad Institute Genome Sequencing Center for Infectious Disease"/>
            <person name="Wu L."/>
            <person name="Ma J."/>
        </authorList>
    </citation>
    <scope>NUCLEOTIDE SEQUENCE [LARGE SCALE GENOMIC DNA]</scope>
    <source>
        <strain evidence="4">KCTC 52449</strain>
    </source>
</reference>
<dbReference type="EMBL" id="JBHRSX010000031">
    <property type="protein sequence ID" value="MFC3202866.1"/>
    <property type="molecule type" value="Genomic_DNA"/>
</dbReference>
<dbReference type="Pfam" id="PF03572">
    <property type="entry name" value="Peptidase_S41"/>
    <property type="match status" value="1"/>
</dbReference>
<evidence type="ECO:0000256" key="1">
    <source>
        <dbReference type="SAM" id="SignalP"/>
    </source>
</evidence>
<organism evidence="3 4">
    <name type="scientific">Alteromonas oceani</name>
    <dbReference type="NCBI Taxonomy" id="2071609"/>
    <lineage>
        <taxon>Bacteria</taxon>
        <taxon>Pseudomonadati</taxon>
        <taxon>Pseudomonadota</taxon>
        <taxon>Gammaproteobacteria</taxon>
        <taxon>Alteromonadales</taxon>
        <taxon>Alteromonadaceae</taxon>
        <taxon>Alteromonas/Salinimonas group</taxon>
        <taxon>Alteromonas</taxon>
    </lineage>
</organism>
<evidence type="ECO:0000313" key="4">
    <source>
        <dbReference type="Proteomes" id="UP001595477"/>
    </source>
</evidence>
<dbReference type="Proteomes" id="UP001595477">
    <property type="component" value="Unassembled WGS sequence"/>
</dbReference>
<name>A0ABV7K3D5_9ALTE</name>
<dbReference type="SMART" id="SM00245">
    <property type="entry name" value="TSPc"/>
    <property type="match status" value="1"/>
</dbReference>
<proteinExistence type="predicted"/>
<dbReference type="PANTHER" id="PTHR32060">
    <property type="entry name" value="TAIL-SPECIFIC PROTEASE"/>
    <property type="match status" value="1"/>
</dbReference>
<dbReference type="InterPro" id="IPR029045">
    <property type="entry name" value="ClpP/crotonase-like_dom_sf"/>
</dbReference>
<feature type="signal peptide" evidence="1">
    <location>
        <begin position="1"/>
        <end position="26"/>
    </location>
</feature>
<dbReference type="Gene3D" id="3.90.226.10">
    <property type="entry name" value="2-enoyl-CoA Hydratase, Chain A, domain 1"/>
    <property type="match status" value="1"/>
</dbReference>
<dbReference type="SUPFAM" id="SSF52096">
    <property type="entry name" value="ClpP/crotonase"/>
    <property type="match status" value="1"/>
</dbReference>
<gene>
    <name evidence="3" type="ORF">ACFOEW_13695</name>
</gene>
<feature type="chain" id="PRO_5047302900" evidence="1">
    <location>
        <begin position="27"/>
        <end position="481"/>
    </location>
</feature>
<accession>A0ABV7K3D5</accession>